<protein>
    <submittedName>
        <fullName evidence="1">Uncharacterized protein</fullName>
    </submittedName>
</protein>
<proteinExistence type="predicted"/>
<organism evidence="1">
    <name type="scientific">Burkholderia contaminans</name>
    <dbReference type="NCBI Taxonomy" id="488447"/>
    <lineage>
        <taxon>Bacteria</taxon>
        <taxon>Pseudomonadati</taxon>
        <taxon>Pseudomonadota</taxon>
        <taxon>Betaproteobacteria</taxon>
        <taxon>Burkholderiales</taxon>
        <taxon>Burkholderiaceae</taxon>
        <taxon>Burkholderia</taxon>
        <taxon>Burkholderia cepacia complex</taxon>
    </lineage>
</organism>
<reference evidence="1" key="1">
    <citation type="journal article" date="2016" name="Biosci. Biotechnol. Biochem.">
        <title>Bioconversion of AHX to AOH by resting cells of Burkholderia contaminans CH-1.</title>
        <authorList>
            <person name="Choi J.H."/>
            <person name="Kikuchi A."/>
            <person name="Pumkaeo P."/>
            <person name="Hirai H."/>
            <person name="Tokuyama S."/>
            <person name="Kawagishi H."/>
        </authorList>
    </citation>
    <scope>NUCLEOTIDE SEQUENCE</scope>
    <source>
        <strain evidence="1">CH-1</strain>
    </source>
</reference>
<evidence type="ECO:0000313" key="1">
    <source>
        <dbReference type="EMBL" id="BBA38758.1"/>
    </source>
</evidence>
<dbReference type="EMBL" id="AP018357">
    <property type="protein sequence ID" value="BBA38758.1"/>
    <property type="molecule type" value="Genomic_DNA"/>
</dbReference>
<name>A0A250L291_9BURK</name>
<accession>A0A250L291</accession>
<reference evidence="1" key="2">
    <citation type="journal article" date="2017" name="Genome Announc.">
        <title>High-Quality Draft Genome Sequence of Burkholderia contaminans CH-1, a Gram-Negative Bacterium That Metabolizes 2-Azahypoxanthine, a Plant Growth-Regulating Compound.</title>
        <authorList>
            <person name="Choi J.-H."/>
            <person name="Sugiura H."/>
            <person name="Moriuchi R."/>
            <person name="Kawagishi H."/>
            <person name="Dohra H."/>
        </authorList>
    </citation>
    <scope>NUCLEOTIDE SEQUENCE</scope>
    <source>
        <strain evidence="1">CH-1</strain>
    </source>
</reference>
<sequence length="96" mass="9762">MRSLPFAPSLFQVRRSATLQPFADAMPVSVSPRFTTYFCATKIGAGGGVAADGAAAGWLDDDDCPASVSLGGTDCVLAQPAMTSTATKPGSHAALR</sequence>
<dbReference type="AlphaFoldDB" id="A0A250L291"/>
<gene>
    <name evidence="1" type="ORF">BCCH1_11780</name>
</gene>